<proteinExistence type="predicted"/>
<protein>
    <submittedName>
        <fullName evidence="2">DUF397 domain-containing protein</fullName>
    </submittedName>
</protein>
<sequence>MTALTWQKSSFCGEGESCVHIAATDSNTFHVTESSDLNRSIVTASRDALTGLLNALKQQQDPRD</sequence>
<feature type="domain" description="DUF397" evidence="1">
    <location>
        <begin position="4"/>
        <end position="57"/>
    </location>
</feature>
<evidence type="ECO:0000259" key="1">
    <source>
        <dbReference type="Pfam" id="PF04149"/>
    </source>
</evidence>
<name>A0ABT3TYR3_9ACTN</name>
<evidence type="ECO:0000313" key="3">
    <source>
        <dbReference type="Proteomes" id="UP001163064"/>
    </source>
</evidence>
<comment type="caution">
    <text evidence="2">The sequence shown here is derived from an EMBL/GenBank/DDBJ whole genome shotgun (WGS) entry which is preliminary data.</text>
</comment>
<dbReference type="InterPro" id="IPR007278">
    <property type="entry name" value="DUF397"/>
</dbReference>
<gene>
    <name evidence="2" type="ORF">OFY01_21000</name>
</gene>
<accession>A0ABT3TYR3</accession>
<organism evidence="2 3">
    <name type="scientific">Streptomyces beihaiensis</name>
    <dbReference type="NCBI Taxonomy" id="2984495"/>
    <lineage>
        <taxon>Bacteria</taxon>
        <taxon>Bacillati</taxon>
        <taxon>Actinomycetota</taxon>
        <taxon>Actinomycetes</taxon>
        <taxon>Kitasatosporales</taxon>
        <taxon>Streptomycetaceae</taxon>
        <taxon>Streptomyces</taxon>
    </lineage>
</organism>
<evidence type="ECO:0000313" key="2">
    <source>
        <dbReference type="EMBL" id="MCX3062194.1"/>
    </source>
</evidence>
<dbReference type="EMBL" id="JAPHNL010000263">
    <property type="protein sequence ID" value="MCX3062194.1"/>
    <property type="molecule type" value="Genomic_DNA"/>
</dbReference>
<keyword evidence="3" id="KW-1185">Reference proteome</keyword>
<dbReference type="RefSeq" id="WP_266602222.1">
    <property type="nucleotide sequence ID" value="NZ_JAPHNL010000263.1"/>
</dbReference>
<dbReference type="Proteomes" id="UP001163064">
    <property type="component" value="Unassembled WGS sequence"/>
</dbReference>
<dbReference type="Pfam" id="PF04149">
    <property type="entry name" value="DUF397"/>
    <property type="match status" value="1"/>
</dbReference>
<reference evidence="2" key="1">
    <citation type="submission" date="2022-10" db="EMBL/GenBank/DDBJ databases">
        <title>Streptomyces beihaiensis sp. nov., a chitin degrading actinobacterium, isolated from shrimp pond soil.</title>
        <authorList>
            <person name="Xie J."/>
            <person name="Shen N."/>
        </authorList>
    </citation>
    <scope>NUCLEOTIDE SEQUENCE</scope>
    <source>
        <strain evidence="2">GXMU-J5</strain>
    </source>
</reference>